<gene>
    <name evidence="2" type="ORF">Cba03nite_40810</name>
</gene>
<feature type="chain" id="PRO_5035174027" evidence="1">
    <location>
        <begin position="28"/>
        <end position="200"/>
    </location>
</feature>
<name>A0A8J3JLI6_9ACTN</name>
<organism evidence="2 3">
    <name type="scientific">Catellatospora bangladeshensis</name>
    <dbReference type="NCBI Taxonomy" id="310355"/>
    <lineage>
        <taxon>Bacteria</taxon>
        <taxon>Bacillati</taxon>
        <taxon>Actinomycetota</taxon>
        <taxon>Actinomycetes</taxon>
        <taxon>Micromonosporales</taxon>
        <taxon>Micromonosporaceae</taxon>
        <taxon>Catellatospora</taxon>
    </lineage>
</organism>
<proteinExistence type="predicted"/>
<dbReference type="EMBL" id="BONF01000024">
    <property type="protein sequence ID" value="GIF82732.1"/>
    <property type="molecule type" value="Genomic_DNA"/>
</dbReference>
<comment type="caution">
    <text evidence="2">The sequence shown here is derived from an EMBL/GenBank/DDBJ whole genome shotgun (WGS) entry which is preliminary data.</text>
</comment>
<dbReference type="Proteomes" id="UP000601223">
    <property type="component" value="Unassembled WGS sequence"/>
</dbReference>
<sequence length="200" mass="20314">MNRRTVAVLALLATALVVTGAASPVTAAGRLPRSAVLLDEDKAIDAPGAGMSVCNGGAQEQSMVRSNDVPTNLAETGGAFQPLPGATISFTTPAADSDQIIVIFSAEARLQGQPVTYVAPVDFLQVQILLDGVPIGANDLSFTTGAGESDATQACKRVTSPAGAAVAHTVSVQWLLVDQAAASVLTGTLDDWTLNVQVSG</sequence>
<reference evidence="2 3" key="1">
    <citation type="submission" date="2021-01" db="EMBL/GenBank/DDBJ databases">
        <title>Whole genome shotgun sequence of Catellatospora bangladeshensis NBRC 107357.</title>
        <authorList>
            <person name="Komaki H."/>
            <person name="Tamura T."/>
        </authorList>
    </citation>
    <scope>NUCLEOTIDE SEQUENCE [LARGE SCALE GENOMIC DNA]</scope>
    <source>
        <strain evidence="2 3">NBRC 107357</strain>
    </source>
</reference>
<accession>A0A8J3JLI6</accession>
<keyword evidence="1" id="KW-0732">Signal</keyword>
<evidence type="ECO:0000256" key="1">
    <source>
        <dbReference type="SAM" id="SignalP"/>
    </source>
</evidence>
<evidence type="ECO:0000313" key="2">
    <source>
        <dbReference type="EMBL" id="GIF82732.1"/>
    </source>
</evidence>
<dbReference type="AlphaFoldDB" id="A0A8J3JLI6"/>
<feature type="signal peptide" evidence="1">
    <location>
        <begin position="1"/>
        <end position="27"/>
    </location>
</feature>
<evidence type="ECO:0000313" key="3">
    <source>
        <dbReference type="Proteomes" id="UP000601223"/>
    </source>
</evidence>
<protein>
    <submittedName>
        <fullName evidence="2">Uncharacterized protein</fullName>
    </submittedName>
</protein>
<dbReference type="RefSeq" id="WP_203748442.1">
    <property type="nucleotide sequence ID" value="NZ_BONF01000024.1"/>
</dbReference>
<keyword evidence="3" id="KW-1185">Reference proteome</keyword>